<dbReference type="InterPro" id="IPR042096">
    <property type="entry name" value="Dihydro-acid_dehy_C"/>
</dbReference>
<keyword evidence="4" id="KW-0408">Iron</keyword>
<dbReference type="NCBIfam" id="NF009560">
    <property type="entry name" value="PRK13017.1"/>
    <property type="match status" value="1"/>
</dbReference>
<keyword evidence="2" id="KW-0001">2Fe-2S</keyword>
<keyword evidence="12" id="KW-1185">Reference proteome</keyword>
<accession>A0A6G8QCE8</accession>
<dbReference type="GO" id="GO:0004160">
    <property type="term" value="F:dihydroxy-acid dehydratase activity"/>
    <property type="evidence" value="ECO:0007669"/>
    <property type="project" value="UniProtKB-EC"/>
</dbReference>
<dbReference type="Proteomes" id="UP000501452">
    <property type="component" value="Chromosome"/>
</dbReference>
<evidence type="ECO:0000256" key="2">
    <source>
        <dbReference type="ARBA" id="ARBA00022714"/>
    </source>
</evidence>
<evidence type="ECO:0000256" key="8">
    <source>
        <dbReference type="SAM" id="MobiDB-lite"/>
    </source>
</evidence>
<dbReference type="KEGG" id="rub:GBA63_17085"/>
<dbReference type="PANTHER" id="PTHR43183">
    <property type="entry name" value="HYPOTHETICAL DIHYDROXYACID DEHYDRATASE (EUROFUNG)-RELATED"/>
    <property type="match status" value="1"/>
</dbReference>
<dbReference type="SUPFAM" id="SSF143975">
    <property type="entry name" value="IlvD/EDD N-terminal domain-like"/>
    <property type="match status" value="1"/>
</dbReference>
<dbReference type="PROSITE" id="PS00886">
    <property type="entry name" value="ILVD_EDD_1"/>
    <property type="match status" value="1"/>
</dbReference>
<protein>
    <submittedName>
        <fullName evidence="11">Dihydroxy-acid dehydratase</fullName>
        <ecNumber evidence="11">4.2.1.9</ecNumber>
    </submittedName>
</protein>
<reference evidence="11 12" key="1">
    <citation type="submission" date="2019-10" db="EMBL/GenBank/DDBJ databases">
        <title>Rubrobacter sp nov SCSIO 52090 isolated from a deep-sea sediment in the South China Sea.</title>
        <authorList>
            <person name="Chen R.W."/>
        </authorList>
    </citation>
    <scope>NUCLEOTIDE SEQUENCE [LARGE SCALE GENOMIC DNA]</scope>
    <source>
        <strain evidence="11 12">SCSIO 52909</strain>
    </source>
</reference>
<dbReference type="Gene3D" id="3.50.30.80">
    <property type="entry name" value="IlvD/EDD C-terminal domain-like"/>
    <property type="match status" value="1"/>
</dbReference>
<organism evidence="11 12">
    <name type="scientific">Rubrobacter tropicus</name>
    <dbReference type="NCBI Taxonomy" id="2653851"/>
    <lineage>
        <taxon>Bacteria</taxon>
        <taxon>Bacillati</taxon>
        <taxon>Actinomycetota</taxon>
        <taxon>Rubrobacteria</taxon>
        <taxon>Rubrobacterales</taxon>
        <taxon>Rubrobacteraceae</taxon>
        <taxon>Rubrobacter</taxon>
    </lineage>
</organism>
<evidence type="ECO:0000256" key="5">
    <source>
        <dbReference type="ARBA" id="ARBA00023014"/>
    </source>
</evidence>
<evidence type="ECO:0000259" key="9">
    <source>
        <dbReference type="Pfam" id="PF00920"/>
    </source>
</evidence>
<dbReference type="GO" id="GO:0046872">
    <property type="term" value="F:metal ion binding"/>
    <property type="evidence" value="ECO:0007669"/>
    <property type="project" value="UniProtKB-KW"/>
</dbReference>
<evidence type="ECO:0000313" key="11">
    <source>
        <dbReference type="EMBL" id="QIN84170.1"/>
    </source>
</evidence>
<keyword evidence="5" id="KW-0411">Iron-sulfur</keyword>
<keyword evidence="6 11" id="KW-0456">Lyase</keyword>
<dbReference type="SUPFAM" id="SSF52016">
    <property type="entry name" value="LeuD/IlvD-like"/>
    <property type="match status" value="1"/>
</dbReference>
<dbReference type="NCBIfam" id="NF004784">
    <property type="entry name" value="PRK06131.1"/>
    <property type="match status" value="1"/>
</dbReference>
<name>A0A6G8QCE8_9ACTN</name>
<dbReference type="InterPro" id="IPR037237">
    <property type="entry name" value="IlvD/EDD_N"/>
</dbReference>
<evidence type="ECO:0000256" key="1">
    <source>
        <dbReference type="ARBA" id="ARBA00006486"/>
    </source>
</evidence>
<dbReference type="Pfam" id="PF00920">
    <property type="entry name" value="ILVD_EDD_N"/>
    <property type="match status" value="1"/>
</dbReference>
<keyword evidence="7" id="KW-0100">Branched-chain amino acid biosynthesis</keyword>
<dbReference type="InterPro" id="IPR056740">
    <property type="entry name" value="ILV_EDD_C"/>
</dbReference>
<dbReference type="EMBL" id="CP045119">
    <property type="protein sequence ID" value="QIN84170.1"/>
    <property type="molecule type" value="Genomic_DNA"/>
</dbReference>
<feature type="region of interest" description="Disordered" evidence="8">
    <location>
        <begin position="544"/>
        <end position="563"/>
    </location>
</feature>
<keyword evidence="3" id="KW-0479">Metal-binding</keyword>
<evidence type="ECO:0000259" key="10">
    <source>
        <dbReference type="Pfam" id="PF24877"/>
    </source>
</evidence>
<dbReference type="Pfam" id="PF24877">
    <property type="entry name" value="ILV_EDD_C"/>
    <property type="match status" value="1"/>
</dbReference>
<gene>
    <name evidence="11" type="ORF">GBA63_17085</name>
</gene>
<dbReference type="AlphaFoldDB" id="A0A6G8QCE8"/>
<dbReference type="EC" id="4.2.1.9" evidence="11"/>
<evidence type="ECO:0000313" key="12">
    <source>
        <dbReference type="Proteomes" id="UP000501452"/>
    </source>
</evidence>
<dbReference type="InterPro" id="IPR000581">
    <property type="entry name" value="ILV_EDD_N"/>
</dbReference>
<keyword evidence="7" id="KW-0028">Amino-acid biosynthesis</keyword>
<comment type="similarity">
    <text evidence="1">Belongs to the IlvD/Edd family.</text>
</comment>
<dbReference type="GO" id="GO:0051537">
    <property type="term" value="F:2 iron, 2 sulfur cluster binding"/>
    <property type="evidence" value="ECO:0007669"/>
    <property type="project" value="UniProtKB-KW"/>
</dbReference>
<dbReference type="InterPro" id="IPR052352">
    <property type="entry name" value="Sugar_Degrad_Dehydratases"/>
</dbReference>
<evidence type="ECO:0000256" key="6">
    <source>
        <dbReference type="ARBA" id="ARBA00023239"/>
    </source>
</evidence>
<feature type="domain" description="Dihydroxy-acid/6-phosphogluconate dehydratase C-terminal" evidence="10">
    <location>
        <begin position="374"/>
        <end position="577"/>
    </location>
</feature>
<dbReference type="PANTHER" id="PTHR43183:SF1">
    <property type="entry name" value="HYPOTHETICAL DIHYDROXY-ACID DEHYDRATASE (EUROFUNG)-RELATED"/>
    <property type="match status" value="1"/>
</dbReference>
<dbReference type="InterPro" id="IPR020558">
    <property type="entry name" value="DiOHA_6PGluconate_deHydtase_CS"/>
</dbReference>
<evidence type="ECO:0000256" key="3">
    <source>
        <dbReference type="ARBA" id="ARBA00022723"/>
    </source>
</evidence>
<evidence type="ECO:0000256" key="7">
    <source>
        <dbReference type="ARBA" id="ARBA00023304"/>
    </source>
</evidence>
<feature type="domain" description="Dihydroxy-acid/6-phosphogluconate dehydratase N-terminal" evidence="9">
    <location>
        <begin position="51"/>
        <end position="363"/>
    </location>
</feature>
<dbReference type="GO" id="GO:0009082">
    <property type="term" value="P:branched-chain amino acid biosynthetic process"/>
    <property type="evidence" value="ECO:0007669"/>
    <property type="project" value="UniProtKB-KW"/>
</dbReference>
<proteinExistence type="inferred from homology"/>
<sequence>MGGVMADNGRLGRRLRSREWFDDPARIDQTALYLERFMNYGLTPEELRSGRPVIGISQTGSDIVPCNRHHLDLAARVREGIRDAGGIPMEFPVHPTFENCRRPTAALDRNLSYLGLVETLYGHPIDGVVLTTGCDKTTPAALMAASTVDIPSIVLSGGPMLDGWFEGELVGSGMAIWKSRRRLAAGEIDEEEFYETALASAPSIGHCNTMGTASTMNAVAEVLGMSLPGCAAIPAPYRERGQMAYETGRRAVEMVHEDLRPSKILTHQAFLNAIVAVTAIGGSTNAQPHITAMARHAGTKLVPEDWERGFDAPLLVNMQPAGKYLGERFHRAGGVPAVVHELLEAGRIDGGALTVTGRTLAENVAGCESRDREMISAHDKPLQEHAGFRVFSGNLFDFAIIKTSVISDEFRARYLSEPGRENVFEGRAVVFDGSDDYHHRINDPELEIDEKTILVIRGAGPIGWPGSAEVVNMQPPDRLIKMGINTLPTLGDGRQSGTSDSPSILHAAPESAVGGGLSWLRTGDTIRIDLNKGRCDALVDEEEIERRRREDGVPPIPPSQTPWQELYRNHVGQLDGGGVMEIALKYRGAASKIPRHNH</sequence>
<evidence type="ECO:0000256" key="4">
    <source>
        <dbReference type="ARBA" id="ARBA00023004"/>
    </source>
</evidence>